<feature type="transmembrane region" description="Helical" evidence="1">
    <location>
        <begin position="75"/>
        <end position="93"/>
    </location>
</feature>
<reference evidence="3 4" key="1">
    <citation type="submission" date="2019-07" db="EMBL/GenBank/DDBJ databases">
        <title>The draft genome sequence of Aquimarina algiphila M91.</title>
        <authorList>
            <person name="Meng X."/>
        </authorList>
    </citation>
    <scope>NUCLEOTIDE SEQUENCE [LARGE SCALE GENOMIC DNA]</scope>
    <source>
        <strain evidence="3 4">M91</strain>
    </source>
</reference>
<keyword evidence="1" id="KW-0472">Membrane</keyword>
<keyword evidence="3" id="KW-0378">Hydrolase</keyword>
<feature type="transmembrane region" description="Helical" evidence="1">
    <location>
        <begin position="179"/>
        <end position="196"/>
    </location>
</feature>
<feature type="transmembrane region" description="Helical" evidence="1">
    <location>
        <begin position="201"/>
        <end position="217"/>
    </location>
</feature>
<sequence>MLRSLLKSSLTLVIYFTLYYGFEKLLKFIFLREEFININPDYFLFIDPILSVFFISILIWFIRKTFLIDNNKTNISIRILPIIAFCAITFFIIKEPFLRIDFILDKKEIPESVDMSSRSLLSLVAIFLNIVIMTPVFEELLFRKIMMGFFSRNHLIIAIILSSLFFTSVHINFNEINSFTLITLFSFGFISCVLYIRFGFIYNLLFHVFSNLIWFIVDVNRHTYWKLLKIFDFGFFYWGIIIICFGIILYLMIRLFSQIIKINNSESGYLNQLGNTKPSIYSIFIK</sequence>
<dbReference type="GO" id="GO:0008237">
    <property type="term" value="F:metallopeptidase activity"/>
    <property type="evidence" value="ECO:0007669"/>
    <property type="project" value="UniProtKB-KW"/>
</dbReference>
<keyword evidence="1" id="KW-0812">Transmembrane</keyword>
<feature type="transmembrane region" description="Helical" evidence="1">
    <location>
        <begin position="154"/>
        <end position="173"/>
    </location>
</feature>
<dbReference type="InterPro" id="IPR003675">
    <property type="entry name" value="Rce1/LyrA-like_dom"/>
</dbReference>
<feature type="transmembrane region" description="Helical" evidence="1">
    <location>
        <begin position="120"/>
        <end position="142"/>
    </location>
</feature>
<dbReference type="GO" id="GO:0004175">
    <property type="term" value="F:endopeptidase activity"/>
    <property type="evidence" value="ECO:0007669"/>
    <property type="project" value="UniProtKB-ARBA"/>
</dbReference>
<feature type="domain" description="CAAX prenyl protease 2/Lysostaphin resistance protein A-like" evidence="2">
    <location>
        <begin position="122"/>
        <end position="213"/>
    </location>
</feature>
<evidence type="ECO:0000313" key="3">
    <source>
        <dbReference type="EMBL" id="TSE02879.1"/>
    </source>
</evidence>
<dbReference type="Pfam" id="PF02517">
    <property type="entry name" value="Rce1-like"/>
    <property type="match status" value="1"/>
</dbReference>
<comment type="caution">
    <text evidence="3">The sequence shown here is derived from an EMBL/GenBank/DDBJ whole genome shotgun (WGS) entry which is preliminary data.</text>
</comment>
<feature type="transmembrane region" description="Helical" evidence="1">
    <location>
        <begin position="5"/>
        <end position="22"/>
    </location>
</feature>
<protein>
    <submittedName>
        <fullName evidence="3">CPBP family intramembrane metalloprotease</fullName>
    </submittedName>
</protein>
<keyword evidence="4" id="KW-1185">Reference proteome</keyword>
<accession>A0A554VAB8</accession>
<name>A0A554VAB8_9FLAO</name>
<dbReference type="GO" id="GO:0080120">
    <property type="term" value="P:CAAX-box protein maturation"/>
    <property type="evidence" value="ECO:0007669"/>
    <property type="project" value="UniProtKB-ARBA"/>
</dbReference>
<dbReference type="AlphaFoldDB" id="A0A554VAB8"/>
<evidence type="ECO:0000259" key="2">
    <source>
        <dbReference type="Pfam" id="PF02517"/>
    </source>
</evidence>
<proteinExistence type="predicted"/>
<keyword evidence="1" id="KW-1133">Transmembrane helix</keyword>
<dbReference type="Proteomes" id="UP000318833">
    <property type="component" value="Unassembled WGS sequence"/>
</dbReference>
<feature type="transmembrane region" description="Helical" evidence="1">
    <location>
        <begin position="42"/>
        <end position="63"/>
    </location>
</feature>
<dbReference type="GO" id="GO:0006508">
    <property type="term" value="P:proteolysis"/>
    <property type="evidence" value="ECO:0007669"/>
    <property type="project" value="UniProtKB-KW"/>
</dbReference>
<organism evidence="3 4">
    <name type="scientific">Aquimarina algiphila</name>
    <dbReference type="NCBI Taxonomy" id="2047982"/>
    <lineage>
        <taxon>Bacteria</taxon>
        <taxon>Pseudomonadati</taxon>
        <taxon>Bacteroidota</taxon>
        <taxon>Flavobacteriia</taxon>
        <taxon>Flavobacteriales</taxon>
        <taxon>Flavobacteriaceae</taxon>
        <taxon>Aquimarina</taxon>
    </lineage>
</organism>
<keyword evidence="3" id="KW-0482">Metalloprotease</keyword>
<evidence type="ECO:0000256" key="1">
    <source>
        <dbReference type="SAM" id="Phobius"/>
    </source>
</evidence>
<dbReference type="OrthoDB" id="193898at2"/>
<gene>
    <name evidence="3" type="ORF">FOF46_30355</name>
</gene>
<feature type="transmembrane region" description="Helical" evidence="1">
    <location>
        <begin position="237"/>
        <end position="256"/>
    </location>
</feature>
<dbReference type="EMBL" id="VLNR01000136">
    <property type="protein sequence ID" value="TSE02879.1"/>
    <property type="molecule type" value="Genomic_DNA"/>
</dbReference>
<keyword evidence="3" id="KW-0645">Protease</keyword>
<evidence type="ECO:0000313" key="4">
    <source>
        <dbReference type="Proteomes" id="UP000318833"/>
    </source>
</evidence>